<evidence type="ECO:0000256" key="6">
    <source>
        <dbReference type="ARBA" id="ARBA00023136"/>
    </source>
</evidence>
<dbReference type="Pfam" id="PF01694">
    <property type="entry name" value="Rhomboid"/>
    <property type="match status" value="1"/>
</dbReference>
<keyword evidence="6 7" id="KW-0472">Membrane</keyword>
<evidence type="ECO:0000256" key="1">
    <source>
        <dbReference type="ARBA" id="ARBA00004141"/>
    </source>
</evidence>
<reference evidence="9" key="2">
    <citation type="journal article" date="2021" name="PeerJ">
        <title>Extensive microbial diversity within the chicken gut microbiome revealed by metagenomics and culture.</title>
        <authorList>
            <person name="Gilroy R."/>
            <person name="Ravi A."/>
            <person name="Getino M."/>
            <person name="Pursley I."/>
            <person name="Horton D.L."/>
            <person name="Alikhan N.F."/>
            <person name="Baker D."/>
            <person name="Gharbi K."/>
            <person name="Hall N."/>
            <person name="Watson M."/>
            <person name="Adriaenssens E.M."/>
            <person name="Foster-Nyarko E."/>
            <person name="Jarju S."/>
            <person name="Secka A."/>
            <person name="Antonio M."/>
            <person name="Oren A."/>
            <person name="Chaudhuri R.R."/>
            <person name="La Ragione R."/>
            <person name="Hildebrand F."/>
            <person name="Pallen M.J."/>
        </authorList>
    </citation>
    <scope>NUCLEOTIDE SEQUENCE</scope>
    <source>
        <strain evidence="9">USAMLcec12-2067</strain>
    </source>
</reference>
<dbReference type="Proteomes" id="UP000236488">
    <property type="component" value="Unassembled WGS sequence"/>
</dbReference>
<keyword evidence="4" id="KW-0378">Hydrolase</keyword>
<feature type="transmembrane region" description="Helical" evidence="7">
    <location>
        <begin position="156"/>
        <end position="174"/>
    </location>
</feature>
<reference evidence="10 11" key="1">
    <citation type="journal article" date="2018" name="Int. J. Syst. Evol. Microbiol.">
        <title>Rubneribacter badeniensis gen. nov., sp. nov. and Enteroscipio rubneri gen. nov., sp. nov., new members of the Eggerthellaceae isolated from human faeces.</title>
        <authorList>
            <person name="Danylec N."/>
            <person name="Gobl A."/>
            <person name="Stoll D.A."/>
            <person name="Hetzer B."/>
            <person name="Kulling S.E."/>
            <person name="Huch M."/>
        </authorList>
    </citation>
    <scope>NUCLEOTIDE SEQUENCE [LARGE SCALE GENOMIC DNA]</scope>
    <source>
        <strain evidence="10 11">ResAG-85</strain>
    </source>
</reference>
<dbReference type="SUPFAM" id="SSF144091">
    <property type="entry name" value="Rhomboid-like"/>
    <property type="match status" value="1"/>
</dbReference>
<feature type="transmembrane region" description="Helical" evidence="7">
    <location>
        <begin position="235"/>
        <end position="254"/>
    </location>
</feature>
<gene>
    <name evidence="10" type="ORF">C2L80_11130</name>
    <name evidence="9" type="ORF">K8V16_10495</name>
</gene>
<keyword evidence="5 7" id="KW-1133">Transmembrane helix</keyword>
<feature type="transmembrane region" description="Helical" evidence="7">
    <location>
        <begin position="40"/>
        <end position="59"/>
    </location>
</feature>
<proteinExistence type="inferred from homology"/>
<dbReference type="Proteomes" id="UP000789325">
    <property type="component" value="Unassembled WGS sequence"/>
</dbReference>
<comment type="caution">
    <text evidence="10">The sequence shown here is derived from an EMBL/GenBank/DDBJ whole genome shotgun (WGS) entry which is preliminary data.</text>
</comment>
<dbReference type="Gene3D" id="1.20.1540.10">
    <property type="entry name" value="Rhomboid-like"/>
    <property type="match status" value="1"/>
</dbReference>
<protein>
    <submittedName>
        <fullName evidence="10">Rhomboid family intramembrane serine protease</fullName>
    </submittedName>
</protein>
<dbReference type="InterPro" id="IPR022764">
    <property type="entry name" value="Peptidase_S54_rhomboid_dom"/>
</dbReference>
<feature type="domain" description="Peptidase S54 rhomboid" evidence="8">
    <location>
        <begin position="85"/>
        <end position="226"/>
    </location>
</feature>
<dbReference type="RefSeq" id="WP_103263217.1">
    <property type="nucleotide sequence ID" value="NZ_PPEL01000083.1"/>
</dbReference>
<dbReference type="AlphaFoldDB" id="A0A2K2U2S0"/>
<evidence type="ECO:0000313" key="11">
    <source>
        <dbReference type="Proteomes" id="UP000236488"/>
    </source>
</evidence>
<dbReference type="PANTHER" id="PTHR43731:SF14">
    <property type="entry name" value="PRESENILIN-ASSOCIATED RHOMBOID-LIKE PROTEIN, MITOCHONDRIAL"/>
    <property type="match status" value="1"/>
</dbReference>
<evidence type="ECO:0000256" key="7">
    <source>
        <dbReference type="SAM" id="Phobius"/>
    </source>
</evidence>
<name>A0A2K2U2S0_9ACTN</name>
<dbReference type="GO" id="GO:0004252">
    <property type="term" value="F:serine-type endopeptidase activity"/>
    <property type="evidence" value="ECO:0007669"/>
    <property type="project" value="InterPro"/>
</dbReference>
<evidence type="ECO:0000256" key="4">
    <source>
        <dbReference type="ARBA" id="ARBA00022801"/>
    </source>
</evidence>
<dbReference type="GO" id="GO:0006508">
    <property type="term" value="P:proteolysis"/>
    <property type="evidence" value="ECO:0007669"/>
    <property type="project" value="UniProtKB-KW"/>
</dbReference>
<evidence type="ECO:0000256" key="3">
    <source>
        <dbReference type="ARBA" id="ARBA00022692"/>
    </source>
</evidence>
<organism evidence="10 11">
    <name type="scientific">Rubneribacter badeniensis</name>
    <dbReference type="NCBI Taxonomy" id="2070688"/>
    <lineage>
        <taxon>Bacteria</taxon>
        <taxon>Bacillati</taxon>
        <taxon>Actinomycetota</taxon>
        <taxon>Coriobacteriia</taxon>
        <taxon>Eggerthellales</taxon>
        <taxon>Eggerthellaceae</taxon>
        <taxon>Rubneribacter</taxon>
    </lineage>
</organism>
<keyword evidence="11" id="KW-1185">Reference proteome</keyword>
<feature type="transmembrane region" description="Helical" evidence="7">
    <location>
        <begin position="209"/>
        <end position="228"/>
    </location>
</feature>
<feature type="transmembrane region" description="Helical" evidence="7">
    <location>
        <begin position="126"/>
        <end position="144"/>
    </location>
</feature>
<keyword evidence="3 7" id="KW-0812">Transmembrane</keyword>
<evidence type="ECO:0000256" key="5">
    <source>
        <dbReference type="ARBA" id="ARBA00022989"/>
    </source>
</evidence>
<dbReference type="InterPro" id="IPR035952">
    <property type="entry name" value="Rhomboid-like_sf"/>
</dbReference>
<feature type="transmembrane region" description="Helical" evidence="7">
    <location>
        <begin position="186"/>
        <end position="203"/>
    </location>
</feature>
<dbReference type="EMBL" id="PPEL01000083">
    <property type="protein sequence ID" value="PNV64579.1"/>
    <property type="molecule type" value="Genomic_DNA"/>
</dbReference>
<sequence length="261" mass="27814">MPYRVNEPVDGSRPVIGDEQLKRMLNESTPGFFERNRFRIVTLVLIVVNVAVFAAEVLLSGMRFDVPTRTLVDMGAMYAPYVQAGELWRLVTPMFLHMDLMHLGFNMVALYSVGEVLERVLGRGSFLLLYFVAGITGNAVSYAADVVLAGAPSVSAGASTSVFGLFVAVALLGLLHKGNRRMFAEYSKGMLGVIGVNVAYTLLVPSVSVSGHLGGALGGLLAMLMVPAKSLRVPNAARVAVAVLWVAALGWTLASRGTLGL</sequence>
<evidence type="ECO:0000313" key="9">
    <source>
        <dbReference type="EMBL" id="HJH44205.1"/>
    </source>
</evidence>
<evidence type="ECO:0000313" key="10">
    <source>
        <dbReference type="EMBL" id="PNV64579.1"/>
    </source>
</evidence>
<comment type="subcellular location">
    <subcellularLocation>
        <location evidence="1">Membrane</location>
        <topology evidence="1">Multi-pass membrane protein</topology>
    </subcellularLocation>
</comment>
<dbReference type="EMBL" id="DYZL01000208">
    <property type="protein sequence ID" value="HJH44205.1"/>
    <property type="molecule type" value="Genomic_DNA"/>
</dbReference>
<evidence type="ECO:0000259" key="8">
    <source>
        <dbReference type="Pfam" id="PF01694"/>
    </source>
</evidence>
<comment type="similarity">
    <text evidence="2">Belongs to the peptidase S54 family.</text>
</comment>
<evidence type="ECO:0000256" key="2">
    <source>
        <dbReference type="ARBA" id="ARBA00009045"/>
    </source>
</evidence>
<dbReference type="GO" id="GO:0016020">
    <property type="term" value="C:membrane"/>
    <property type="evidence" value="ECO:0007669"/>
    <property type="project" value="UniProtKB-SubCell"/>
</dbReference>
<keyword evidence="10" id="KW-0645">Protease</keyword>
<reference evidence="9" key="3">
    <citation type="submission" date="2021-09" db="EMBL/GenBank/DDBJ databases">
        <authorList>
            <person name="Gilroy R."/>
        </authorList>
    </citation>
    <scope>NUCLEOTIDE SEQUENCE</scope>
    <source>
        <strain evidence="9">USAMLcec12-2067</strain>
    </source>
</reference>
<dbReference type="InterPro" id="IPR050925">
    <property type="entry name" value="Rhomboid_protease_S54"/>
</dbReference>
<dbReference type="PANTHER" id="PTHR43731">
    <property type="entry name" value="RHOMBOID PROTEASE"/>
    <property type="match status" value="1"/>
</dbReference>
<accession>A0A2K2U2S0</accession>